<dbReference type="RefSeq" id="WP_141383765.1">
    <property type="nucleotide sequence ID" value="NZ_BJNF01000053.1"/>
</dbReference>
<evidence type="ECO:0000313" key="6">
    <source>
        <dbReference type="Proteomes" id="UP000318825"/>
    </source>
</evidence>
<evidence type="ECO:0000259" key="4">
    <source>
        <dbReference type="PROSITE" id="PS51819"/>
    </source>
</evidence>
<dbReference type="InterPro" id="IPR000335">
    <property type="entry name" value="Bleomycin-R"/>
</dbReference>
<comment type="caution">
    <text evidence="5">The sequence shown here is derived from an EMBL/GenBank/DDBJ whole genome shotgun (WGS) entry which is preliminary data.</text>
</comment>
<reference evidence="5 6" key="1">
    <citation type="submission" date="2019-06" db="EMBL/GenBank/DDBJ databases">
        <title>Whole genome shotgun sequence of Nitrobacter winogradskyi NBRC 14297.</title>
        <authorList>
            <person name="Hosoyama A."/>
            <person name="Uohara A."/>
            <person name="Ohji S."/>
            <person name="Ichikawa N."/>
        </authorList>
    </citation>
    <scope>NUCLEOTIDE SEQUENCE [LARGE SCALE GENOMIC DNA]</scope>
    <source>
        <strain evidence="5 6">NBRC 14297</strain>
    </source>
</reference>
<evidence type="ECO:0000256" key="1">
    <source>
        <dbReference type="ARBA" id="ARBA00011051"/>
    </source>
</evidence>
<keyword evidence="3" id="KW-0046">Antibiotic resistance</keyword>
<dbReference type="Pfam" id="PF00903">
    <property type="entry name" value="Glyoxalase"/>
    <property type="match status" value="1"/>
</dbReference>
<gene>
    <name evidence="5" type="ORF">NWI01_20150</name>
</gene>
<dbReference type="InterPro" id="IPR037523">
    <property type="entry name" value="VOC_core"/>
</dbReference>
<dbReference type="OrthoDB" id="9791602at2"/>
<evidence type="ECO:0000256" key="3">
    <source>
        <dbReference type="ARBA" id="ARBA00023251"/>
    </source>
</evidence>
<dbReference type="Proteomes" id="UP000318825">
    <property type="component" value="Unassembled WGS sequence"/>
</dbReference>
<organism evidence="5 6">
    <name type="scientific">Nitrobacter winogradskyi</name>
    <name type="common">Nitrobacter agilis</name>
    <dbReference type="NCBI Taxonomy" id="913"/>
    <lineage>
        <taxon>Bacteria</taxon>
        <taxon>Pseudomonadati</taxon>
        <taxon>Pseudomonadota</taxon>
        <taxon>Alphaproteobacteria</taxon>
        <taxon>Hyphomicrobiales</taxon>
        <taxon>Nitrobacteraceae</taxon>
        <taxon>Nitrobacter</taxon>
    </lineage>
</organism>
<dbReference type="GO" id="GO:0046677">
    <property type="term" value="P:response to antibiotic"/>
    <property type="evidence" value="ECO:0007669"/>
    <property type="project" value="UniProtKB-KW"/>
</dbReference>
<dbReference type="CDD" id="cd08349">
    <property type="entry name" value="BLMA_like"/>
    <property type="match status" value="1"/>
</dbReference>
<protein>
    <recommendedName>
        <fullName evidence="2">Bleomycin resistance protein</fullName>
    </recommendedName>
</protein>
<dbReference type="InterPro" id="IPR029068">
    <property type="entry name" value="Glyas_Bleomycin-R_OHBP_Dase"/>
</dbReference>
<comment type="similarity">
    <text evidence="1">Belongs to the bleomycin resistance protein family.</text>
</comment>
<dbReference type="Gene3D" id="3.10.180.10">
    <property type="entry name" value="2,3-Dihydroxybiphenyl 1,2-Dioxygenase, domain 1"/>
    <property type="match status" value="1"/>
</dbReference>
<proteinExistence type="inferred from homology"/>
<sequence>MSLDAPRFCAAATLLVVQDVLKAVAYYRDVLGFRVGFTYGDPVFYAGVERDDVTIHLQAAHKMQRQSGRGAVNVFVTEVDALHDELRSRGAAIVHPPGDRPYGMRDFEIDDLDGNRLTFGMGIGGSD</sequence>
<dbReference type="PROSITE" id="PS51819">
    <property type="entry name" value="VOC"/>
    <property type="match status" value="1"/>
</dbReference>
<evidence type="ECO:0000313" key="5">
    <source>
        <dbReference type="EMBL" id="GEC16123.1"/>
    </source>
</evidence>
<dbReference type="EMBL" id="BJNF01000053">
    <property type="protein sequence ID" value="GEC16123.1"/>
    <property type="molecule type" value="Genomic_DNA"/>
</dbReference>
<feature type="domain" description="VOC" evidence="4">
    <location>
        <begin position="7"/>
        <end position="122"/>
    </location>
</feature>
<dbReference type="InterPro" id="IPR004360">
    <property type="entry name" value="Glyas_Fos-R_dOase_dom"/>
</dbReference>
<accession>A0A4Y3WB02</accession>
<name>A0A4Y3WB02_NITWI</name>
<dbReference type="AlphaFoldDB" id="A0A4Y3WB02"/>
<dbReference type="SUPFAM" id="SSF54593">
    <property type="entry name" value="Glyoxalase/Bleomycin resistance protein/Dihydroxybiphenyl dioxygenase"/>
    <property type="match status" value="1"/>
</dbReference>
<evidence type="ECO:0000256" key="2">
    <source>
        <dbReference type="ARBA" id="ARBA00021572"/>
    </source>
</evidence>